<accession>A0ACB9T929</accession>
<gene>
    <name evidence="1" type="ORF">MML48_4g00000393</name>
</gene>
<dbReference type="EMBL" id="CM043018">
    <property type="protein sequence ID" value="KAI4463340.1"/>
    <property type="molecule type" value="Genomic_DNA"/>
</dbReference>
<protein>
    <submittedName>
        <fullName evidence="1">Uncharacterized protein</fullName>
    </submittedName>
</protein>
<name>A0ACB9T929_HOLOL</name>
<dbReference type="Proteomes" id="UP001056778">
    <property type="component" value="Chromosome 4"/>
</dbReference>
<sequence>MNIEKVLEKCVILSLFTASPSSCARPSVGLSAGPSTGSSRTASPPPSSKNSLPSTPRKILELSLLEALKRVDHVSRTQKRSRVQRKLAESLTSDDVRQRLEINERKKLEKKGLKPNEKNKLKKMKTKPETSRYDSEVSLPSKSDSGPFRGKYNYSNDQMESVPSKNTKDSELSLQQGSWVLVRFVIHKAQNPIYTHYFGKIISTEDKKTFVSFLRKDKNHFVYPDVPHEQLVNSQDVVQILSVPRS</sequence>
<proteinExistence type="predicted"/>
<reference evidence="1" key="1">
    <citation type="submission" date="2022-04" db="EMBL/GenBank/DDBJ databases">
        <title>Chromosome-scale genome assembly of Holotrichia oblita Faldermann.</title>
        <authorList>
            <person name="Rongchong L."/>
        </authorList>
    </citation>
    <scope>NUCLEOTIDE SEQUENCE</scope>
    <source>
        <strain evidence="1">81SQS9</strain>
    </source>
</reference>
<organism evidence="1 2">
    <name type="scientific">Holotrichia oblita</name>
    <name type="common">Chafer beetle</name>
    <dbReference type="NCBI Taxonomy" id="644536"/>
    <lineage>
        <taxon>Eukaryota</taxon>
        <taxon>Metazoa</taxon>
        <taxon>Ecdysozoa</taxon>
        <taxon>Arthropoda</taxon>
        <taxon>Hexapoda</taxon>
        <taxon>Insecta</taxon>
        <taxon>Pterygota</taxon>
        <taxon>Neoptera</taxon>
        <taxon>Endopterygota</taxon>
        <taxon>Coleoptera</taxon>
        <taxon>Polyphaga</taxon>
        <taxon>Scarabaeiformia</taxon>
        <taxon>Scarabaeidae</taxon>
        <taxon>Melolonthinae</taxon>
        <taxon>Holotrichia</taxon>
    </lineage>
</organism>
<comment type="caution">
    <text evidence="1">The sequence shown here is derived from an EMBL/GenBank/DDBJ whole genome shotgun (WGS) entry which is preliminary data.</text>
</comment>
<evidence type="ECO:0000313" key="2">
    <source>
        <dbReference type="Proteomes" id="UP001056778"/>
    </source>
</evidence>
<evidence type="ECO:0000313" key="1">
    <source>
        <dbReference type="EMBL" id="KAI4463340.1"/>
    </source>
</evidence>
<keyword evidence="2" id="KW-1185">Reference proteome</keyword>